<accession>A0AAV7WZT8</accession>
<dbReference type="AlphaFoldDB" id="A0AAV7WZT8"/>
<protein>
    <submittedName>
        <fullName evidence="2">Uncharacterized protein</fullName>
    </submittedName>
</protein>
<feature type="compositionally biased region" description="Acidic residues" evidence="1">
    <location>
        <begin position="80"/>
        <end position="89"/>
    </location>
</feature>
<evidence type="ECO:0000256" key="1">
    <source>
        <dbReference type="SAM" id="MobiDB-lite"/>
    </source>
</evidence>
<reference evidence="2" key="1">
    <citation type="journal article" date="2022" name="bioRxiv">
        <title>Sequencing and chromosome-scale assembly of the giantPleurodeles waltlgenome.</title>
        <authorList>
            <person name="Brown T."/>
            <person name="Elewa A."/>
            <person name="Iarovenko S."/>
            <person name="Subramanian E."/>
            <person name="Araus A.J."/>
            <person name="Petzold A."/>
            <person name="Susuki M."/>
            <person name="Suzuki K.-i.T."/>
            <person name="Hayashi T."/>
            <person name="Toyoda A."/>
            <person name="Oliveira C."/>
            <person name="Osipova E."/>
            <person name="Leigh N.D."/>
            <person name="Simon A."/>
            <person name="Yun M.H."/>
        </authorList>
    </citation>
    <scope>NUCLEOTIDE SEQUENCE</scope>
    <source>
        <strain evidence="2">20211129_DDA</strain>
        <tissue evidence="2">Liver</tissue>
    </source>
</reference>
<keyword evidence="3" id="KW-1185">Reference proteome</keyword>
<gene>
    <name evidence="2" type="ORF">NDU88_006110</name>
</gene>
<comment type="caution">
    <text evidence="2">The sequence shown here is derived from an EMBL/GenBank/DDBJ whole genome shotgun (WGS) entry which is preliminary data.</text>
</comment>
<feature type="region of interest" description="Disordered" evidence="1">
    <location>
        <begin position="60"/>
        <end position="89"/>
    </location>
</feature>
<organism evidence="2 3">
    <name type="scientific">Pleurodeles waltl</name>
    <name type="common">Iberian ribbed newt</name>
    <dbReference type="NCBI Taxonomy" id="8319"/>
    <lineage>
        <taxon>Eukaryota</taxon>
        <taxon>Metazoa</taxon>
        <taxon>Chordata</taxon>
        <taxon>Craniata</taxon>
        <taxon>Vertebrata</taxon>
        <taxon>Euteleostomi</taxon>
        <taxon>Amphibia</taxon>
        <taxon>Batrachia</taxon>
        <taxon>Caudata</taxon>
        <taxon>Salamandroidea</taxon>
        <taxon>Salamandridae</taxon>
        <taxon>Pleurodelinae</taxon>
        <taxon>Pleurodeles</taxon>
    </lineage>
</organism>
<feature type="non-terminal residue" evidence="2">
    <location>
        <position position="1"/>
    </location>
</feature>
<sequence>IVSVKGNPDLEKKYLGGTINGIDTDPEVMGAAANYVREKDAEAEGVFKPERDERHIGWFSPAGEDMAMREAGQTDQSGSPEDDDVKERH</sequence>
<dbReference type="Proteomes" id="UP001066276">
    <property type="component" value="Chromosome 1_1"/>
</dbReference>
<evidence type="ECO:0000313" key="2">
    <source>
        <dbReference type="EMBL" id="KAJ1218532.1"/>
    </source>
</evidence>
<dbReference type="EMBL" id="JANPWB010000001">
    <property type="protein sequence ID" value="KAJ1218532.1"/>
    <property type="molecule type" value="Genomic_DNA"/>
</dbReference>
<evidence type="ECO:0000313" key="3">
    <source>
        <dbReference type="Proteomes" id="UP001066276"/>
    </source>
</evidence>
<name>A0AAV7WZT8_PLEWA</name>
<proteinExistence type="predicted"/>